<dbReference type="Pfam" id="PF04542">
    <property type="entry name" value="Sigma70_r2"/>
    <property type="match status" value="1"/>
</dbReference>
<dbReference type="InterPro" id="IPR039425">
    <property type="entry name" value="RNA_pol_sigma-70-like"/>
</dbReference>
<sequence length="176" mass="19388">MSANPSNLTLGRVFIAHRSELRGLARKIVGGADEADDVLQDAYLKLVDGACARDVEKPYAYCCQVVRNMALDYRRRKSVEVAYCTQSDDGELPDVAGGFEPDDGVDERRLLEVVSDVLATLPPRTRLAFELHRVQGLTQRGIGEKLGISATMVNFLLKDAVQALAPCYDLYRQGRG</sequence>
<keyword evidence="2" id="KW-0805">Transcription regulation</keyword>
<dbReference type="Gene3D" id="1.10.10.10">
    <property type="entry name" value="Winged helix-like DNA-binding domain superfamily/Winged helix DNA-binding domain"/>
    <property type="match status" value="1"/>
</dbReference>
<dbReference type="PANTHER" id="PTHR43133:SF63">
    <property type="entry name" value="RNA POLYMERASE SIGMA FACTOR FECI-RELATED"/>
    <property type="match status" value="1"/>
</dbReference>
<keyword evidence="4" id="KW-0804">Transcription</keyword>
<organism evidence="7 8">
    <name type="scientific">Bordetella ansorpii</name>
    <dbReference type="NCBI Taxonomy" id="288768"/>
    <lineage>
        <taxon>Bacteria</taxon>
        <taxon>Pseudomonadati</taxon>
        <taxon>Pseudomonadota</taxon>
        <taxon>Betaproteobacteria</taxon>
        <taxon>Burkholderiales</taxon>
        <taxon>Alcaligenaceae</taxon>
        <taxon>Bordetella</taxon>
    </lineage>
</organism>
<dbReference type="InterPro" id="IPR036388">
    <property type="entry name" value="WH-like_DNA-bd_sf"/>
</dbReference>
<comment type="similarity">
    <text evidence="1">Belongs to the sigma-70 factor family. ECF subfamily.</text>
</comment>
<evidence type="ECO:0000256" key="3">
    <source>
        <dbReference type="ARBA" id="ARBA00023082"/>
    </source>
</evidence>
<dbReference type="PANTHER" id="PTHR43133">
    <property type="entry name" value="RNA POLYMERASE ECF-TYPE SIGMA FACTO"/>
    <property type="match status" value="1"/>
</dbReference>
<evidence type="ECO:0000313" key="8">
    <source>
        <dbReference type="Proteomes" id="UP000076848"/>
    </source>
</evidence>
<feature type="domain" description="RNA polymerase sigma-70 region 2" evidence="5">
    <location>
        <begin position="16"/>
        <end position="78"/>
    </location>
</feature>
<dbReference type="InterPro" id="IPR013249">
    <property type="entry name" value="RNA_pol_sigma70_r4_t2"/>
</dbReference>
<dbReference type="GO" id="GO:0006352">
    <property type="term" value="P:DNA-templated transcription initiation"/>
    <property type="evidence" value="ECO:0007669"/>
    <property type="project" value="InterPro"/>
</dbReference>
<feature type="domain" description="RNA polymerase sigma factor 70 region 4 type 2" evidence="6">
    <location>
        <begin position="114"/>
        <end position="164"/>
    </location>
</feature>
<proteinExistence type="inferred from homology"/>
<dbReference type="SUPFAM" id="SSF88659">
    <property type="entry name" value="Sigma3 and sigma4 domains of RNA polymerase sigma factors"/>
    <property type="match status" value="1"/>
</dbReference>
<dbReference type="CDD" id="cd06171">
    <property type="entry name" value="Sigma70_r4"/>
    <property type="match status" value="1"/>
</dbReference>
<dbReference type="Pfam" id="PF08281">
    <property type="entry name" value="Sigma70_r4_2"/>
    <property type="match status" value="1"/>
</dbReference>
<dbReference type="OrthoDB" id="9783733at2"/>
<dbReference type="STRING" id="288768.SAMEA3906486_05213"/>
<dbReference type="InterPro" id="IPR013325">
    <property type="entry name" value="RNA_pol_sigma_r2"/>
</dbReference>
<evidence type="ECO:0000313" key="7">
    <source>
        <dbReference type="EMBL" id="SAI74498.1"/>
    </source>
</evidence>
<dbReference type="InterPro" id="IPR007627">
    <property type="entry name" value="RNA_pol_sigma70_r2"/>
</dbReference>
<dbReference type="InterPro" id="IPR014284">
    <property type="entry name" value="RNA_pol_sigma-70_dom"/>
</dbReference>
<dbReference type="RefSeq" id="WP_066133808.1">
    <property type="nucleotide sequence ID" value="NZ_FKIF01000010.1"/>
</dbReference>
<evidence type="ECO:0000256" key="4">
    <source>
        <dbReference type="ARBA" id="ARBA00023163"/>
    </source>
</evidence>
<evidence type="ECO:0000256" key="2">
    <source>
        <dbReference type="ARBA" id="ARBA00023015"/>
    </source>
</evidence>
<dbReference type="GO" id="GO:0016987">
    <property type="term" value="F:sigma factor activity"/>
    <property type="evidence" value="ECO:0007669"/>
    <property type="project" value="UniProtKB-KW"/>
</dbReference>
<accession>A0A157SVL1</accession>
<reference evidence="7 8" key="1">
    <citation type="submission" date="2016-04" db="EMBL/GenBank/DDBJ databases">
        <authorList>
            <consortium name="Pathogen Informatics"/>
        </authorList>
    </citation>
    <scope>NUCLEOTIDE SEQUENCE [LARGE SCALE GENOMIC DNA]</scope>
    <source>
        <strain evidence="7 8">H050680373</strain>
    </source>
</reference>
<dbReference type="InterPro" id="IPR013324">
    <property type="entry name" value="RNA_pol_sigma_r3/r4-like"/>
</dbReference>
<name>A0A157SVL1_9BORD</name>
<protein>
    <submittedName>
        <fullName evidence="7">RNA polymerase ECF family sigma factor</fullName>
    </submittedName>
</protein>
<dbReference type="Gene3D" id="1.10.1740.10">
    <property type="match status" value="1"/>
</dbReference>
<dbReference type="Proteomes" id="UP000076848">
    <property type="component" value="Unassembled WGS sequence"/>
</dbReference>
<evidence type="ECO:0000259" key="5">
    <source>
        <dbReference type="Pfam" id="PF04542"/>
    </source>
</evidence>
<dbReference type="AlphaFoldDB" id="A0A157SVL1"/>
<keyword evidence="3" id="KW-0731">Sigma factor</keyword>
<keyword evidence="8" id="KW-1185">Reference proteome</keyword>
<dbReference type="EMBL" id="FKIF01000010">
    <property type="protein sequence ID" value="SAI74498.1"/>
    <property type="molecule type" value="Genomic_DNA"/>
</dbReference>
<evidence type="ECO:0000259" key="6">
    <source>
        <dbReference type="Pfam" id="PF08281"/>
    </source>
</evidence>
<evidence type="ECO:0000256" key="1">
    <source>
        <dbReference type="ARBA" id="ARBA00010641"/>
    </source>
</evidence>
<dbReference type="NCBIfam" id="TIGR02937">
    <property type="entry name" value="sigma70-ECF"/>
    <property type="match status" value="1"/>
</dbReference>
<gene>
    <name evidence="7" type="primary">fecI_9</name>
    <name evidence="7" type="ORF">SAMEA3906486_05213</name>
</gene>
<dbReference type="GO" id="GO:0003677">
    <property type="term" value="F:DNA binding"/>
    <property type="evidence" value="ECO:0007669"/>
    <property type="project" value="InterPro"/>
</dbReference>
<dbReference type="SUPFAM" id="SSF88946">
    <property type="entry name" value="Sigma2 domain of RNA polymerase sigma factors"/>
    <property type="match status" value="1"/>
</dbReference>